<protein>
    <submittedName>
        <fullName evidence="1">Uncharacterized protein</fullName>
    </submittedName>
</protein>
<accession>A0ACC6RDR4</accession>
<name>A0ACC6RDR4_9BURK</name>
<dbReference type="EMBL" id="JAYMRU010000003">
    <property type="protein sequence ID" value="MEM5399753.1"/>
    <property type="molecule type" value="Genomic_DNA"/>
</dbReference>
<dbReference type="Proteomes" id="UP001392318">
    <property type="component" value="Unassembled WGS sequence"/>
</dbReference>
<sequence length="24" mass="2624">MFKALPLAHSADDCEALLPRRGLV</sequence>
<keyword evidence="2" id="KW-1185">Reference proteome</keyword>
<organism evidence="1 2">
    <name type="scientific">Paraburkholderia unamae</name>
    <dbReference type="NCBI Taxonomy" id="219649"/>
    <lineage>
        <taxon>Bacteria</taxon>
        <taxon>Pseudomonadati</taxon>
        <taxon>Pseudomonadota</taxon>
        <taxon>Betaproteobacteria</taxon>
        <taxon>Burkholderiales</taxon>
        <taxon>Burkholderiaceae</taxon>
        <taxon>Paraburkholderia</taxon>
    </lineage>
</organism>
<gene>
    <name evidence="1" type="ORF">VSR83_06565</name>
</gene>
<reference evidence="1" key="1">
    <citation type="submission" date="2024-01" db="EMBL/GenBank/DDBJ databases">
        <title>The diversity of rhizobia nodulating Mimosa spp. in eleven states of Brazil covering several biomes is determined by host plant, location, and edaphic factors.</title>
        <authorList>
            <person name="Rouws L."/>
            <person name="Barauna A."/>
            <person name="Beukes C."/>
            <person name="De Faria S.M."/>
            <person name="Gross E."/>
            <person name="Dos Reis Junior F.B."/>
            <person name="Simon M."/>
            <person name="Maluk M."/>
            <person name="Odee D.W."/>
            <person name="Kenicer G."/>
            <person name="Young J.P.W."/>
            <person name="Reis V.M."/>
            <person name="Zilli J."/>
            <person name="James E.K."/>
        </authorList>
    </citation>
    <scope>NUCLEOTIDE SEQUENCE</scope>
    <source>
        <strain evidence="1">JPY452</strain>
    </source>
</reference>
<evidence type="ECO:0000313" key="2">
    <source>
        <dbReference type="Proteomes" id="UP001392318"/>
    </source>
</evidence>
<comment type="caution">
    <text evidence="1">The sequence shown here is derived from an EMBL/GenBank/DDBJ whole genome shotgun (WGS) entry which is preliminary data.</text>
</comment>
<evidence type="ECO:0000313" key="1">
    <source>
        <dbReference type="EMBL" id="MEM5399753.1"/>
    </source>
</evidence>
<proteinExistence type="predicted"/>